<protein>
    <submittedName>
        <fullName evidence="1">Uncharacterized protein</fullName>
    </submittedName>
</protein>
<evidence type="ECO:0000313" key="1">
    <source>
        <dbReference type="EMBL" id="RPD65741.1"/>
    </source>
</evidence>
<sequence length="82" mass="9325">MKDQIYHLANVSSRNRRNPTQSKEVILRIPIACKPLAGRLYGLQHRSTSPQSVPSTAVDCRRLWLSQSLPSTPTLFCFLLME</sequence>
<dbReference type="AlphaFoldDB" id="A0A5C2SQH9"/>
<keyword evidence="2" id="KW-1185">Reference proteome</keyword>
<dbReference type="EMBL" id="ML122252">
    <property type="protein sequence ID" value="RPD65741.1"/>
    <property type="molecule type" value="Genomic_DNA"/>
</dbReference>
<name>A0A5C2SQH9_9APHY</name>
<dbReference type="Proteomes" id="UP000313359">
    <property type="component" value="Unassembled WGS sequence"/>
</dbReference>
<evidence type="ECO:0000313" key="2">
    <source>
        <dbReference type="Proteomes" id="UP000313359"/>
    </source>
</evidence>
<reference evidence="1" key="1">
    <citation type="journal article" date="2018" name="Genome Biol. Evol.">
        <title>Genomics and development of Lentinus tigrinus, a white-rot wood-decaying mushroom with dimorphic fruiting bodies.</title>
        <authorList>
            <person name="Wu B."/>
            <person name="Xu Z."/>
            <person name="Knudson A."/>
            <person name="Carlson A."/>
            <person name="Chen N."/>
            <person name="Kovaka S."/>
            <person name="LaButti K."/>
            <person name="Lipzen A."/>
            <person name="Pennachio C."/>
            <person name="Riley R."/>
            <person name="Schakwitz W."/>
            <person name="Umezawa K."/>
            <person name="Ohm R.A."/>
            <person name="Grigoriev I.V."/>
            <person name="Nagy L.G."/>
            <person name="Gibbons J."/>
            <person name="Hibbett D."/>
        </authorList>
    </citation>
    <scope>NUCLEOTIDE SEQUENCE [LARGE SCALE GENOMIC DNA]</scope>
    <source>
        <strain evidence="1">ALCF2SS1-6</strain>
    </source>
</reference>
<proteinExistence type="predicted"/>
<gene>
    <name evidence="1" type="ORF">L227DRAFT_571024</name>
</gene>
<accession>A0A5C2SQH9</accession>
<organism evidence="1 2">
    <name type="scientific">Lentinus tigrinus ALCF2SS1-6</name>
    <dbReference type="NCBI Taxonomy" id="1328759"/>
    <lineage>
        <taxon>Eukaryota</taxon>
        <taxon>Fungi</taxon>
        <taxon>Dikarya</taxon>
        <taxon>Basidiomycota</taxon>
        <taxon>Agaricomycotina</taxon>
        <taxon>Agaricomycetes</taxon>
        <taxon>Polyporales</taxon>
        <taxon>Polyporaceae</taxon>
        <taxon>Lentinus</taxon>
    </lineage>
</organism>